<dbReference type="VEuPathDB" id="VectorBase:BGLAX_041643"/>
<dbReference type="STRING" id="6526.A0A2C9LG34"/>
<proteinExistence type="predicted"/>
<gene>
    <name evidence="3" type="primary">106077689</name>
</gene>
<dbReference type="PANTHER" id="PTHR47272">
    <property type="entry name" value="DDE_TNP_1_7 DOMAIN-CONTAINING PROTEIN"/>
    <property type="match status" value="1"/>
</dbReference>
<dbReference type="VEuPathDB" id="VectorBase:BGLB030608"/>
<evidence type="ECO:0000313" key="3">
    <source>
        <dbReference type="EnsemblMetazoa" id="BGLB030608-PA"/>
    </source>
</evidence>
<sequence>MSSSLPKKFTAQEVLDILEVIDYNESDLENDSTDDEDYEPEPDKETGTKTSVLLNPLPMKKNKKKKVYEWTKDNFNPPDSVFRGKVLELPENYEVQSPMHYFKNFLMDDMLELIVKFTNEYSVEKSGKSIDTNKKEIEQIIGMFLRMGLAKMPGVKCYWETDTRYDPVAGVMSRNRFQSLLSNLHFVNNNLATNEEKSDKLWKIRPWLKLFRNNCLKVIAHENNSIDEMMIPFKGKFSKLKQFIKGKPHPWGIKVWARTSSA</sequence>
<dbReference type="KEGG" id="bgt:106077689"/>
<dbReference type="PANTHER" id="PTHR47272:SF1">
    <property type="entry name" value="PIGGYBAC TRANSPOSABLE ELEMENT-DERIVED PROTEIN 3-LIKE"/>
    <property type="match status" value="1"/>
</dbReference>
<dbReference type="EnsemblMetazoa" id="BGLB030608-RA">
    <property type="protein sequence ID" value="BGLB030608-PA"/>
    <property type="gene ID" value="BGLB030608"/>
</dbReference>
<evidence type="ECO:0000313" key="4">
    <source>
        <dbReference type="Proteomes" id="UP000076420"/>
    </source>
</evidence>
<dbReference type="Pfam" id="PF13843">
    <property type="entry name" value="DDE_Tnp_1_7"/>
    <property type="match status" value="1"/>
</dbReference>
<feature type="domain" description="PiggyBac transposable element-derived protein" evidence="2">
    <location>
        <begin position="97"/>
        <end position="260"/>
    </location>
</feature>
<reference evidence="3" key="1">
    <citation type="submission" date="2020-05" db="UniProtKB">
        <authorList>
            <consortium name="EnsemblMetazoa"/>
        </authorList>
    </citation>
    <scope>IDENTIFICATION</scope>
    <source>
        <strain evidence="3">BB02</strain>
    </source>
</reference>
<organism evidence="3 4">
    <name type="scientific">Biomphalaria glabrata</name>
    <name type="common">Bloodfluke planorb</name>
    <name type="synonym">Freshwater snail</name>
    <dbReference type="NCBI Taxonomy" id="6526"/>
    <lineage>
        <taxon>Eukaryota</taxon>
        <taxon>Metazoa</taxon>
        <taxon>Spiralia</taxon>
        <taxon>Lophotrochozoa</taxon>
        <taxon>Mollusca</taxon>
        <taxon>Gastropoda</taxon>
        <taxon>Heterobranchia</taxon>
        <taxon>Euthyneura</taxon>
        <taxon>Panpulmonata</taxon>
        <taxon>Hygrophila</taxon>
        <taxon>Lymnaeoidea</taxon>
        <taxon>Planorbidae</taxon>
        <taxon>Biomphalaria</taxon>
    </lineage>
</organism>
<name>A0A2C9LG34_BIOGL</name>
<dbReference type="Proteomes" id="UP000076420">
    <property type="component" value="Unassembled WGS sequence"/>
</dbReference>
<feature type="region of interest" description="Disordered" evidence="1">
    <location>
        <begin position="25"/>
        <end position="50"/>
    </location>
</feature>
<feature type="compositionally biased region" description="Acidic residues" evidence="1">
    <location>
        <begin position="25"/>
        <end position="40"/>
    </location>
</feature>
<evidence type="ECO:0000259" key="2">
    <source>
        <dbReference type="Pfam" id="PF13843"/>
    </source>
</evidence>
<dbReference type="AlphaFoldDB" id="A0A2C9LG34"/>
<dbReference type="InterPro" id="IPR029526">
    <property type="entry name" value="PGBD"/>
</dbReference>
<evidence type="ECO:0000256" key="1">
    <source>
        <dbReference type="SAM" id="MobiDB-lite"/>
    </source>
</evidence>
<protein>
    <recommendedName>
        <fullName evidence="2">PiggyBac transposable element-derived protein domain-containing protein</fullName>
    </recommendedName>
</protein>
<accession>A0A2C9LG34</accession>